<dbReference type="GO" id="GO:0003676">
    <property type="term" value="F:nucleic acid binding"/>
    <property type="evidence" value="ECO:0007669"/>
    <property type="project" value="InterPro"/>
</dbReference>
<dbReference type="GO" id="GO:0051028">
    <property type="term" value="P:mRNA transport"/>
    <property type="evidence" value="ECO:0007669"/>
    <property type="project" value="UniProtKB-UniRule"/>
</dbReference>
<dbReference type="GO" id="GO:0017056">
    <property type="term" value="F:structural constituent of nuclear pore"/>
    <property type="evidence" value="ECO:0007669"/>
    <property type="project" value="InterPro"/>
</dbReference>
<dbReference type="InterPro" id="IPR017389">
    <property type="entry name" value="Nucleoporin_NUP53"/>
</dbReference>
<keyword evidence="6 9" id="KW-0811">Translocation</keyword>
<evidence type="ECO:0000313" key="13">
    <source>
        <dbReference type="Proteomes" id="UP000663760"/>
    </source>
</evidence>
<protein>
    <recommendedName>
        <fullName evidence="9">Nuclear pore complex protein NUP35</fullName>
    </recommendedName>
    <alternativeName>
        <fullName evidence="9">Nucleoporin 35</fullName>
    </alternativeName>
</protein>
<dbReference type="GO" id="GO:0006999">
    <property type="term" value="P:nuclear pore organization"/>
    <property type="evidence" value="ECO:0007669"/>
    <property type="project" value="TreeGrafter"/>
</dbReference>
<proteinExistence type="inferred from homology"/>
<evidence type="ECO:0000259" key="11">
    <source>
        <dbReference type="PROSITE" id="PS51472"/>
    </source>
</evidence>
<evidence type="ECO:0000256" key="2">
    <source>
        <dbReference type="ARBA" id="ARBA00009454"/>
    </source>
</evidence>
<dbReference type="SUPFAM" id="SSF54928">
    <property type="entry name" value="RNA-binding domain, RBD"/>
    <property type="match status" value="1"/>
</dbReference>
<evidence type="ECO:0000256" key="7">
    <source>
        <dbReference type="ARBA" id="ARBA00023132"/>
    </source>
</evidence>
<dbReference type="FunFam" id="3.30.70.330:FF:000095">
    <property type="entry name" value="Putative Nucleoporin NUP53"/>
    <property type="match status" value="1"/>
</dbReference>
<gene>
    <name evidence="12" type="ORF">SI8410_09013477</name>
</gene>
<feature type="domain" description="RRM Nup35-type" evidence="11">
    <location>
        <begin position="190"/>
        <end position="271"/>
    </location>
</feature>
<dbReference type="Pfam" id="PF05172">
    <property type="entry name" value="RRM_Nup35"/>
    <property type="match status" value="1"/>
</dbReference>
<dbReference type="GO" id="GO:0005543">
    <property type="term" value="F:phospholipid binding"/>
    <property type="evidence" value="ECO:0007669"/>
    <property type="project" value="TreeGrafter"/>
</dbReference>
<comment type="similarity">
    <text evidence="2 9">Belongs to the Nup35 family.</text>
</comment>
<evidence type="ECO:0000256" key="10">
    <source>
        <dbReference type="SAM" id="MobiDB-lite"/>
    </source>
</evidence>
<dbReference type="Proteomes" id="UP000663760">
    <property type="component" value="Chromosome 9"/>
</dbReference>
<dbReference type="GO" id="GO:0006607">
    <property type="term" value="P:NLS-bearing protein import into nucleus"/>
    <property type="evidence" value="ECO:0007669"/>
    <property type="project" value="TreeGrafter"/>
</dbReference>
<dbReference type="EMBL" id="LR746272">
    <property type="protein sequence ID" value="CAA7402799.1"/>
    <property type="molecule type" value="Genomic_DNA"/>
</dbReference>
<dbReference type="Gene3D" id="3.30.70.330">
    <property type="match status" value="1"/>
</dbReference>
<dbReference type="CDD" id="cd12441">
    <property type="entry name" value="RRM_Nup53_like"/>
    <property type="match status" value="1"/>
</dbReference>
<dbReference type="PANTHER" id="PTHR21527:SF6">
    <property type="entry name" value="NUCLEOPORIN NUP35"/>
    <property type="match status" value="1"/>
</dbReference>
<feature type="compositionally biased region" description="Low complexity" evidence="10">
    <location>
        <begin position="104"/>
        <end position="119"/>
    </location>
</feature>
<dbReference type="GO" id="GO:0031965">
    <property type="term" value="C:nuclear membrane"/>
    <property type="evidence" value="ECO:0007669"/>
    <property type="project" value="InterPro"/>
</dbReference>
<evidence type="ECO:0000256" key="8">
    <source>
        <dbReference type="ARBA" id="ARBA00023242"/>
    </source>
</evidence>
<dbReference type="GO" id="GO:0044615">
    <property type="term" value="C:nuclear pore nuclear basket"/>
    <property type="evidence" value="ECO:0007669"/>
    <property type="project" value="TreeGrafter"/>
</dbReference>
<dbReference type="PROSITE" id="PS51472">
    <property type="entry name" value="RRM_NUP35"/>
    <property type="match status" value="1"/>
</dbReference>
<keyword evidence="13" id="KW-1185">Reference proteome</keyword>
<feature type="region of interest" description="Disordered" evidence="10">
    <location>
        <begin position="291"/>
        <end position="322"/>
    </location>
</feature>
<name>A0A7I8KYD0_SPIIN</name>
<evidence type="ECO:0000313" key="12">
    <source>
        <dbReference type="EMBL" id="CAA7402799.1"/>
    </source>
</evidence>
<keyword evidence="3 9" id="KW-0813">Transport</keyword>
<feature type="region of interest" description="Disordered" evidence="10">
    <location>
        <begin position="49"/>
        <end position="157"/>
    </location>
</feature>
<evidence type="ECO:0000256" key="4">
    <source>
        <dbReference type="ARBA" id="ARBA00022816"/>
    </source>
</evidence>
<keyword evidence="7 9" id="KW-0906">Nuclear pore complex</keyword>
<evidence type="ECO:0000256" key="6">
    <source>
        <dbReference type="ARBA" id="ARBA00023010"/>
    </source>
</evidence>
<dbReference type="OrthoDB" id="1733656at2759"/>
<keyword evidence="4 9" id="KW-0509">mRNA transport</keyword>
<dbReference type="PANTHER" id="PTHR21527">
    <property type="entry name" value="NUCLEOPORIN NUP35"/>
    <property type="match status" value="1"/>
</dbReference>
<evidence type="ECO:0000256" key="3">
    <source>
        <dbReference type="ARBA" id="ARBA00022448"/>
    </source>
</evidence>
<evidence type="ECO:0000256" key="9">
    <source>
        <dbReference type="PIRNR" id="PIRNR038119"/>
    </source>
</evidence>
<feature type="compositionally biased region" description="Polar residues" evidence="10">
    <location>
        <begin position="120"/>
        <end position="138"/>
    </location>
</feature>
<evidence type="ECO:0000256" key="5">
    <source>
        <dbReference type="ARBA" id="ARBA00022927"/>
    </source>
</evidence>
<dbReference type="PIRSF" id="PIRSF038119">
    <property type="entry name" value="Nucleoporin_NUP53"/>
    <property type="match status" value="1"/>
</dbReference>
<dbReference type="GO" id="GO:0044613">
    <property type="term" value="C:nuclear pore central transport channel"/>
    <property type="evidence" value="ECO:0007669"/>
    <property type="project" value="TreeGrafter"/>
</dbReference>
<dbReference type="InterPro" id="IPR035979">
    <property type="entry name" value="RBD_domain_sf"/>
</dbReference>
<dbReference type="InterPro" id="IPR007846">
    <property type="entry name" value="RRM_NUP35_dom"/>
</dbReference>
<keyword evidence="8 9" id="KW-0539">Nucleus</keyword>
<organism evidence="12 13">
    <name type="scientific">Spirodela intermedia</name>
    <name type="common">Intermediate duckweed</name>
    <dbReference type="NCBI Taxonomy" id="51605"/>
    <lineage>
        <taxon>Eukaryota</taxon>
        <taxon>Viridiplantae</taxon>
        <taxon>Streptophyta</taxon>
        <taxon>Embryophyta</taxon>
        <taxon>Tracheophyta</taxon>
        <taxon>Spermatophyta</taxon>
        <taxon>Magnoliopsida</taxon>
        <taxon>Liliopsida</taxon>
        <taxon>Araceae</taxon>
        <taxon>Lemnoideae</taxon>
        <taxon>Spirodela</taxon>
    </lineage>
</organism>
<comment type="subcellular location">
    <subcellularLocation>
        <location evidence="1 9">Nucleus</location>
        <location evidence="1 9">Nuclear pore complex</location>
    </subcellularLocation>
</comment>
<sequence>MSGTVERSAKSGRRTLFYRDLASPISSHRGKFASPGQAAAVSALWRENFGESELPPPPAFTLDDRSDFSPDSGLGDWPVSPEIKSDAKTPTPLGSPFLLRSRAEASPSSPSFAEAPQSQVEKQQQLRLPQNPASSSWWSPVKSGGGDQESKGKGSPVDGVILSGALITLPPPREVARPELQRNTLPLGGVDEEEWVTVYGFSPCDTNMVLREFEKCGAILRHVPGPGDANWMHILYQNRYDAQKALLKNGTQINSVLIVGVKAVDPSQRGFLNEKPNGGSQIGFMVSLPSQAPTRKGAAHPPPSAAAAAGGENGPRSAGGAIASPAKSVVSKIMDLMFGI</sequence>
<keyword evidence="5 9" id="KW-0653">Protein transport</keyword>
<dbReference type="InterPro" id="IPR012677">
    <property type="entry name" value="Nucleotide-bd_a/b_plait_sf"/>
</dbReference>
<dbReference type="AlphaFoldDB" id="A0A7I8KYD0"/>
<evidence type="ECO:0000256" key="1">
    <source>
        <dbReference type="ARBA" id="ARBA00004567"/>
    </source>
</evidence>
<accession>A0A7I8KYD0</accession>
<reference evidence="12" key="1">
    <citation type="submission" date="2020-02" db="EMBL/GenBank/DDBJ databases">
        <authorList>
            <person name="Scholz U."/>
            <person name="Mascher M."/>
            <person name="Fiebig A."/>
        </authorList>
    </citation>
    <scope>NUCLEOTIDE SEQUENCE</scope>
</reference>